<dbReference type="PANTHER" id="PTHR47129:SF1">
    <property type="entry name" value="NMRA-LIKE DOMAIN-CONTAINING PROTEIN"/>
    <property type="match status" value="1"/>
</dbReference>
<dbReference type="eggNOG" id="COG0702">
    <property type="taxonomic scope" value="Bacteria"/>
</dbReference>
<sequence>MKLTITAATGQLGRYITTEAIQTFGAEQVRLAVRTPQKAENYAEQGAQVVYANYDDYESLVTAFADTDVLIYIPSITHPSIKRVPEVERVVQAAENAHVKHFIFASFFADQENSPFHMAPFFGYATRRLACSKLSYTVLKNAMYADPLVPYLPELQAMGKLIYPAPNGRMSFISRADSAKAIVKVAATPEFWGKSYVLTQSQSYSMVEIAELLSRVGGKSIVFEPVTVEEFAAKYDQPTGFGVVLASLYQAAEVGLLSQVSDDFEFIMGYPAENLVSYLERQWQRYSTLGGDLYA</sequence>
<dbReference type="Pfam" id="PF05368">
    <property type="entry name" value="NmrA"/>
    <property type="match status" value="1"/>
</dbReference>
<dbReference type="EC" id="1.6.5.2" evidence="2"/>
<dbReference type="InterPro" id="IPR008030">
    <property type="entry name" value="NmrA-like"/>
</dbReference>
<feature type="domain" description="NmrA-like" evidence="1">
    <location>
        <begin position="2"/>
        <end position="234"/>
    </location>
</feature>
<dbReference type="SUPFAM" id="SSF51735">
    <property type="entry name" value="NAD(P)-binding Rossmann-fold domains"/>
    <property type="match status" value="1"/>
</dbReference>
<dbReference type="InterPro" id="IPR036291">
    <property type="entry name" value="NAD(P)-bd_dom_sf"/>
</dbReference>
<accession>A0A239SP14</accession>
<name>A0A239SP14_9STRE</name>
<keyword evidence="3" id="KW-1185">Reference proteome</keyword>
<reference evidence="2 3" key="1">
    <citation type="submission" date="2017-06" db="EMBL/GenBank/DDBJ databases">
        <authorList>
            <consortium name="Pathogen Informatics"/>
        </authorList>
    </citation>
    <scope>NUCLEOTIDE SEQUENCE [LARGE SCALE GENOMIC DNA]</scope>
    <source>
        <strain evidence="2 3">NCTC13788</strain>
    </source>
</reference>
<evidence type="ECO:0000259" key="1">
    <source>
        <dbReference type="Pfam" id="PF05368"/>
    </source>
</evidence>
<dbReference type="InterPro" id="IPR052718">
    <property type="entry name" value="NmrA-type_oxidoreductase"/>
</dbReference>
<keyword evidence="2" id="KW-0560">Oxidoreductase</keyword>
<protein>
    <submittedName>
        <fullName evidence="2">NmrA-like dehydrogenase/reductase</fullName>
        <ecNumber evidence="2">1.6.5.2</ecNumber>
    </submittedName>
</protein>
<gene>
    <name evidence="2" type="primary">qorB</name>
    <name evidence="2" type="ORF">SAMEA4412692_00526</name>
</gene>
<dbReference type="EMBL" id="LT906439">
    <property type="protein sequence ID" value="SNU87140.1"/>
    <property type="molecule type" value="Genomic_DNA"/>
</dbReference>
<dbReference type="Proteomes" id="UP000215185">
    <property type="component" value="Chromosome 1"/>
</dbReference>
<organism evidence="2 3">
    <name type="scientific">Streptococcus merionis</name>
    <dbReference type="NCBI Taxonomy" id="400065"/>
    <lineage>
        <taxon>Bacteria</taxon>
        <taxon>Bacillati</taxon>
        <taxon>Bacillota</taxon>
        <taxon>Bacilli</taxon>
        <taxon>Lactobacillales</taxon>
        <taxon>Streptococcaceae</taxon>
        <taxon>Streptococcus</taxon>
    </lineage>
</organism>
<dbReference type="GO" id="GO:0003955">
    <property type="term" value="F:NAD(P)H dehydrogenase (quinone) activity"/>
    <property type="evidence" value="ECO:0007669"/>
    <property type="project" value="UniProtKB-EC"/>
</dbReference>
<evidence type="ECO:0000313" key="3">
    <source>
        <dbReference type="Proteomes" id="UP000215185"/>
    </source>
</evidence>
<proteinExistence type="predicted"/>
<dbReference type="Gene3D" id="3.40.50.720">
    <property type="entry name" value="NAD(P)-binding Rossmann-like Domain"/>
    <property type="match status" value="1"/>
</dbReference>
<dbReference type="OrthoDB" id="152510at2"/>
<dbReference type="CDD" id="cd05269">
    <property type="entry name" value="TMR_SDR_a"/>
    <property type="match status" value="1"/>
</dbReference>
<dbReference type="PANTHER" id="PTHR47129">
    <property type="entry name" value="QUINONE OXIDOREDUCTASE 2"/>
    <property type="match status" value="1"/>
</dbReference>
<dbReference type="STRING" id="1123308.GCA_000380085_00937"/>
<evidence type="ECO:0000313" key="2">
    <source>
        <dbReference type="EMBL" id="SNU87140.1"/>
    </source>
</evidence>
<dbReference type="Gene3D" id="3.90.25.10">
    <property type="entry name" value="UDP-galactose 4-epimerase, domain 1"/>
    <property type="match status" value="1"/>
</dbReference>
<dbReference type="KEGG" id="smen:SAMEA4412692_0526"/>
<dbReference type="AlphaFoldDB" id="A0A239SP14"/>
<dbReference type="RefSeq" id="WP_018373510.1">
    <property type="nucleotide sequence ID" value="NZ_LT906439.1"/>
</dbReference>